<dbReference type="Gene3D" id="3.40.1690.10">
    <property type="entry name" value="secretion proteins EscU"/>
    <property type="match status" value="1"/>
</dbReference>
<dbReference type="GO" id="GO:0009306">
    <property type="term" value="P:protein secretion"/>
    <property type="evidence" value="ECO:0007669"/>
    <property type="project" value="InterPro"/>
</dbReference>
<feature type="transmembrane region" description="Helical" evidence="3">
    <location>
        <begin position="153"/>
        <end position="170"/>
    </location>
</feature>
<dbReference type="AlphaFoldDB" id="A0A1I6MUB7"/>
<dbReference type="InterPro" id="IPR006135">
    <property type="entry name" value="T3SS_substrate_exporter"/>
</dbReference>
<reference evidence="4 5" key="1">
    <citation type="submission" date="2016-10" db="EMBL/GenBank/DDBJ databases">
        <authorList>
            <person name="de Groot N.N."/>
        </authorList>
    </citation>
    <scope>NUCLEOTIDE SEQUENCE [LARGE SCALE GENOMIC DNA]</scope>
    <source>
        <strain evidence="4 5">DSM 29433</strain>
    </source>
</reference>
<dbReference type="PANTHER" id="PTHR30531">
    <property type="entry name" value="FLAGELLAR BIOSYNTHETIC PROTEIN FLHB"/>
    <property type="match status" value="1"/>
</dbReference>
<protein>
    <submittedName>
        <fullName evidence="4">Flagellar biosynthetic protein FlhB</fullName>
    </submittedName>
</protein>
<name>A0A1I6MUB7_9RHOB</name>
<dbReference type="RefSeq" id="WP_090208073.1">
    <property type="nucleotide sequence ID" value="NZ_FOZM01000002.1"/>
</dbReference>
<evidence type="ECO:0000313" key="5">
    <source>
        <dbReference type="Proteomes" id="UP000198926"/>
    </source>
</evidence>
<feature type="region of interest" description="Disordered" evidence="2">
    <location>
        <begin position="1"/>
        <end position="20"/>
    </location>
</feature>
<feature type="compositionally biased region" description="Basic and acidic residues" evidence="2">
    <location>
        <begin position="9"/>
        <end position="20"/>
    </location>
</feature>
<keyword evidence="3" id="KW-0812">Transmembrane</keyword>
<keyword evidence="3" id="KW-0472">Membrane</keyword>
<keyword evidence="4" id="KW-0282">Flagellum</keyword>
<dbReference type="PRINTS" id="PR00950">
    <property type="entry name" value="TYPE3IMSPROT"/>
</dbReference>
<keyword evidence="4" id="KW-0969">Cilium</keyword>
<dbReference type="EMBL" id="FOZM01000002">
    <property type="protein sequence ID" value="SFS19239.1"/>
    <property type="molecule type" value="Genomic_DNA"/>
</dbReference>
<dbReference type="Proteomes" id="UP000198926">
    <property type="component" value="Unassembled WGS sequence"/>
</dbReference>
<comment type="similarity">
    <text evidence="1">Belongs to the type III secretion exporter family.</text>
</comment>
<dbReference type="SUPFAM" id="SSF160544">
    <property type="entry name" value="EscU C-terminal domain-like"/>
    <property type="match status" value="1"/>
</dbReference>
<evidence type="ECO:0000256" key="3">
    <source>
        <dbReference type="SAM" id="Phobius"/>
    </source>
</evidence>
<feature type="transmembrane region" description="Helical" evidence="3">
    <location>
        <begin position="192"/>
        <end position="213"/>
    </location>
</feature>
<proteinExistence type="inferred from homology"/>
<dbReference type="STRING" id="1123755.SAMN05444714_2132"/>
<organism evidence="4 5">
    <name type="scientific">Yoonia litorea</name>
    <dbReference type="NCBI Taxonomy" id="1123755"/>
    <lineage>
        <taxon>Bacteria</taxon>
        <taxon>Pseudomonadati</taxon>
        <taxon>Pseudomonadota</taxon>
        <taxon>Alphaproteobacteria</taxon>
        <taxon>Rhodobacterales</taxon>
        <taxon>Paracoccaceae</taxon>
        <taxon>Yoonia</taxon>
    </lineage>
</organism>
<feature type="transmembrane region" description="Helical" evidence="3">
    <location>
        <begin position="95"/>
        <end position="116"/>
    </location>
</feature>
<evidence type="ECO:0000256" key="2">
    <source>
        <dbReference type="SAM" id="MobiDB-lite"/>
    </source>
</evidence>
<dbReference type="Pfam" id="PF01312">
    <property type="entry name" value="Bac_export_2"/>
    <property type="match status" value="1"/>
</dbReference>
<keyword evidence="5" id="KW-1185">Reference proteome</keyword>
<keyword evidence="3" id="KW-1133">Transmembrane helix</keyword>
<dbReference type="PANTHER" id="PTHR30531:SF12">
    <property type="entry name" value="FLAGELLAR BIOSYNTHETIC PROTEIN FLHB"/>
    <property type="match status" value="1"/>
</dbReference>
<evidence type="ECO:0000313" key="4">
    <source>
        <dbReference type="EMBL" id="SFS19239.1"/>
    </source>
</evidence>
<dbReference type="InterPro" id="IPR029025">
    <property type="entry name" value="T3SS_substrate_exporter_C"/>
</dbReference>
<sequence>MSENDEDSDKQYEPSAKKLEDARKKGEIARSADLTTAASYAGFLCVLLTVANTSLDSFSQALVPFLDDPFAFADLVFHGGTSTAGGFLGTVGSTLIVWFAVPAVFALVSVAAQRALQLTPGKIMPKLNRISPVSGVKNKFGAQGLFEFLKSSAKLVIFSVCLGLLLWSQIDDIVMSASLTPRQIIGLLNDQLAPLVAIVLLIALCLGVFDYLWQRSHHLRKNRMSRKEMMDELKQSEGDPLMKQQRRQRAQDIATNRMLLDVPQASVVIVNPTHFAVALKWDRGETAPTCVAKGVDAVAAQIRLRAAEHGVPVHSDPPTARALFAQVEIGAEIQPTHYKAVAAAIRFADQMRQKASTI</sequence>
<evidence type="ECO:0000256" key="1">
    <source>
        <dbReference type="ARBA" id="ARBA00010690"/>
    </source>
</evidence>
<dbReference type="GO" id="GO:0005886">
    <property type="term" value="C:plasma membrane"/>
    <property type="evidence" value="ECO:0007669"/>
    <property type="project" value="TreeGrafter"/>
</dbReference>
<accession>A0A1I6MUB7</accession>
<dbReference type="OrthoDB" id="9807950at2"/>
<keyword evidence="4" id="KW-0966">Cell projection</keyword>
<gene>
    <name evidence="4" type="ORF">SAMN05444714_2132</name>
</gene>